<sequence length="74" mass="7988">MASLPYADVDSSLRALAGHAEGFGRFAVGGLHGSLYSVTTLAGSFFFPPFSRFMIICASFVECQSCIFLVMRLD</sequence>
<keyword evidence="2" id="KW-1185">Reference proteome</keyword>
<accession>A0AAV6IWX0</accession>
<name>A0AAV6IWX0_9ERIC</name>
<protein>
    <submittedName>
        <fullName evidence="1">Uncharacterized protein</fullName>
    </submittedName>
</protein>
<dbReference type="Proteomes" id="UP000823749">
    <property type="component" value="Chromosome 9"/>
</dbReference>
<evidence type="ECO:0000313" key="2">
    <source>
        <dbReference type="Proteomes" id="UP000823749"/>
    </source>
</evidence>
<proteinExistence type="predicted"/>
<organism evidence="1 2">
    <name type="scientific">Rhododendron griersonianum</name>
    <dbReference type="NCBI Taxonomy" id="479676"/>
    <lineage>
        <taxon>Eukaryota</taxon>
        <taxon>Viridiplantae</taxon>
        <taxon>Streptophyta</taxon>
        <taxon>Embryophyta</taxon>
        <taxon>Tracheophyta</taxon>
        <taxon>Spermatophyta</taxon>
        <taxon>Magnoliopsida</taxon>
        <taxon>eudicotyledons</taxon>
        <taxon>Gunneridae</taxon>
        <taxon>Pentapetalae</taxon>
        <taxon>asterids</taxon>
        <taxon>Ericales</taxon>
        <taxon>Ericaceae</taxon>
        <taxon>Ericoideae</taxon>
        <taxon>Rhodoreae</taxon>
        <taxon>Rhododendron</taxon>
    </lineage>
</organism>
<evidence type="ECO:0000313" key="1">
    <source>
        <dbReference type="EMBL" id="KAG5533292.1"/>
    </source>
</evidence>
<comment type="caution">
    <text evidence="1">The sequence shown here is derived from an EMBL/GenBank/DDBJ whole genome shotgun (WGS) entry which is preliminary data.</text>
</comment>
<gene>
    <name evidence="1" type="ORF">RHGRI_027472</name>
</gene>
<dbReference type="EMBL" id="JACTNZ010000009">
    <property type="protein sequence ID" value="KAG5533292.1"/>
    <property type="molecule type" value="Genomic_DNA"/>
</dbReference>
<reference evidence="1" key="1">
    <citation type="submission" date="2020-08" db="EMBL/GenBank/DDBJ databases">
        <title>Plant Genome Project.</title>
        <authorList>
            <person name="Zhang R.-G."/>
        </authorList>
    </citation>
    <scope>NUCLEOTIDE SEQUENCE</scope>
    <source>
        <strain evidence="1">WSP0</strain>
        <tissue evidence="1">Leaf</tissue>
    </source>
</reference>
<dbReference type="AlphaFoldDB" id="A0AAV6IWX0"/>